<comment type="caution">
    <text evidence="3">The sequence shown here is derived from an EMBL/GenBank/DDBJ whole genome shotgun (WGS) entry which is preliminary data.</text>
</comment>
<dbReference type="EMBL" id="DROK01000011">
    <property type="protein sequence ID" value="HHI96276.1"/>
    <property type="molecule type" value="Genomic_DNA"/>
</dbReference>
<protein>
    <submittedName>
        <fullName evidence="3">Acyl-CoA thioesterase</fullName>
    </submittedName>
</protein>
<dbReference type="SUPFAM" id="SSF54637">
    <property type="entry name" value="Thioesterase/thiol ester dehydrase-isomerase"/>
    <property type="match status" value="1"/>
</dbReference>
<proteinExistence type="inferred from homology"/>
<dbReference type="PANTHER" id="PTHR31793">
    <property type="entry name" value="4-HYDROXYBENZOYL-COA THIOESTERASE FAMILY MEMBER"/>
    <property type="match status" value="1"/>
</dbReference>
<evidence type="ECO:0000256" key="1">
    <source>
        <dbReference type="ARBA" id="ARBA00005953"/>
    </source>
</evidence>
<reference evidence="3" key="1">
    <citation type="journal article" date="2020" name="mSystems">
        <title>Genome- and Community-Level Interaction Insights into Carbon Utilization and Element Cycling Functions of Hydrothermarchaeota in Hydrothermal Sediment.</title>
        <authorList>
            <person name="Zhou Z."/>
            <person name="Liu Y."/>
            <person name="Xu W."/>
            <person name="Pan J."/>
            <person name="Luo Z.H."/>
            <person name="Li M."/>
        </authorList>
    </citation>
    <scope>NUCLEOTIDE SEQUENCE [LARGE SCALE GENOMIC DNA]</scope>
    <source>
        <strain evidence="3">HyVt-533</strain>
    </source>
</reference>
<keyword evidence="2" id="KW-0378">Hydrolase</keyword>
<dbReference type="Pfam" id="PF13279">
    <property type="entry name" value="4HBT_2"/>
    <property type="match status" value="1"/>
</dbReference>
<sequence length="142" mass="16788">MDKVVKVPYRVIYGDTDCGGVVYYAHYLRLFEIGRTELLRQNGLTYRQIEREKGLILPVVESYVRYRSPARYDDVLEIEAKIVALHRFKVRFDYVIYREEKPIVYGFTVHAPINKEGRLVKFPDDVYHHLEGLLVSSDFENQ</sequence>
<dbReference type="Gene3D" id="3.10.129.10">
    <property type="entry name" value="Hotdog Thioesterase"/>
    <property type="match status" value="1"/>
</dbReference>
<evidence type="ECO:0000313" key="3">
    <source>
        <dbReference type="EMBL" id="HHI96276.1"/>
    </source>
</evidence>
<dbReference type="GO" id="GO:0047617">
    <property type="term" value="F:fatty acyl-CoA hydrolase activity"/>
    <property type="evidence" value="ECO:0007669"/>
    <property type="project" value="TreeGrafter"/>
</dbReference>
<accession>A0A7V5NY70</accession>
<comment type="similarity">
    <text evidence="1">Belongs to the 4-hydroxybenzoyl-CoA thioesterase family.</text>
</comment>
<dbReference type="PANTHER" id="PTHR31793:SF27">
    <property type="entry name" value="NOVEL THIOESTERASE SUPERFAMILY DOMAIN AND SAPOSIN A-TYPE DOMAIN CONTAINING PROTEIN (0610012H03RIK)"/>
    <property type="match status" value="1"/>
</dbReference>
<dbReference type="NCBIfam" id="TIGR00051">
    <property type="entry name" value="YbgC/FadM family acyl-CoA thioesterase"/>
    <property type="match status" value="1"/>
</dbReference>
<evidence type="ECO:0000256" key="2">
    <source>
        <dbReference type="ARBA" id="ARBA00022801"/>
    </source>
</evidence>
<dbReference type="AlphaFoldDB" id="A0A7V5NY70"/>
<gene>
    <name evidence="3" type="ORF">ENJ96_00290</name>
</gene>
<dbReference type="Proteomes" id="UP000886101">
    <property type="component" value="Unassembled WGS sequence"/>
</dbReference>
<organism evidence="3">
    <name type="scientific">Thermodesulfatator atlanticus</name>
    <dbReference type="NCBI Taxonomy" id="501497"/>
    <lineage>
        <taxon>Bacteria</taxon>
        <taxon>Pseudomonadati</taxon>
        <taxon>Thermodesulfobacteriota</taxon>
        <taxon>Thermodesulfobacteria</taxon>
        <taxon>Thermodesulfobacteriales</taxon>
        <taxon>Thermodesulfatatoraceae</taxon>
        <taxon>Thermodesulfatator</taxon>
    </lineage>
</organism>
<dbReference type="InterPro" id="IPR029069">
    <property type="entry name" value="HotDog_dom_sf"/>
</dbReference>
<dbReference type="InterPro" id="IPR050563">
    <property type="entry name" value="4-hydroxybenzoyl-CoA_TE"/>
</dbReference>
<dbReference type="CDD" id="cd00586">
    <property type="entry name" value="4HBT"/>
    <property type="match status" value="1"/>
</dbReference>
<name>A0A7V5NY70_9BACT</name>
<dbReference type="InterPro" id="IPR006684">
    <property type="entry name" value="YbgC/YbaW"/>
</dbReference>
<dbReference type="PIRSF" id="PIRSF003230">
    <property type="entry name" value="YbgC"/>
    <property type="match status" value="1"/>
</dbReference>